<dbReference type="AlphaFoldDB" id="A0A2D4JKW3"/>
<organism evidence="1">
    <name type="scientific">Micrurus lemniscatus lemniscatus</name>
    <dbReference type="NCBI Taxonomy" id="129467"/>
    <lineage>
        <taxon>Eukaryota</taxon>
        <taxon>Metazoa</taxon>
        <taxon>Chordata</taxon>
        <taxon>Craniata</taxon>
        <taxon>Vertebrata</taxon>
        <taxon>Euteleostomi</taxon>
        <taxon>Lepidosauria</taxon>
        <taxon>Squamata</taxon>
        <taxon>Bifurcata</taxon>
        <taxon>Unidentata</taxon>
        <taxon>Episquamata</taxon>
        <taxon>Toxicofera</taxon>
        <taxon>Serpentes</taxon>
        <taxon>Colubroidea</taxon>
        <taxon>Elapidae</taxon>
        <taxon>Elapinae</taxon>
        <taxon>Micrurus</taxon>
    </lineage>
</organism>
<sequence length="99" mass="11209">MESERKIWCCFNGLMDHIHFLHSWVILFFLLRNSSTVVRTEKLSNSTDLLIGKRKAIPASTNPHSSLENGDDIETSYVSSKEKLLSALGFSFTPPEHLS</sequence>
<evidence type="ECO:0000313" key="1">
    <source>
        <dbReference type="EMBL" id="LAA97131.1"/>
    </source>
</evidence>
<accession>A0A2D4JKW3</accession>
<dbReference type="EMBL" id="IACK01217842">
    <property type="protein sequence ID" value="LAA97131.1"/>
    <property type="molecule type" value="Transcribed_RNA"/>
</dbReference>
<reference evidence="1" key="2">
    <citation type="submission" date="2017-11" db="EMBL/GenBank/DDBJ databases">
        <title>Coralsnake Venomics: Analyses of Venom Gland Transcriptomes and Proteomes of Six Brazilian Taxa.</title>
        <authorList>
            <person name="Aird S.D."/>
            <person name="Jorge da Silva N."/>
            <person name="Qiu L."/>
            <person name="Villar-Briones A."/>
            <person name="Aparecida-Saddi V."/>
            <person name="Campos-Telles M.P."/>
            <person name="Grau M."/>
            <person name="Mikheyev A.S."/>
        </authorList>
    </citation>
    <scope>NUCLEOTIDE SEQUENCE</scope>
    <source>
        <tissue evidence="1">Venom_gland</tissue>
    </source>
</reference>
<reference evidence="1" key="1">
    <citation type="submission" date="2017-07" db="EMBL/GenBank/DDBJ databases">
        <authorList>
            <person name="Mikheyev A."/>
            <person name="Grau M."/>
        </authorList>
    </citation>
    <scope>NUCLEOTIDE SEQUENCE</scope>
    <source>
        <tissue evidence="1">Venom_gland</tissue>
    </source>
</reference>
<proteinExistence type="predicted"/>
<name>A0A2D4JKW3_MICLE</name>
<protein>
    <submittedName>
        <fullName evidence="1">Uncharacterized protein</fullName>
    </submittedName>
</protein>